<dbReference type="OrthoDB" id="416454at2759"/>
<organism evidence="2 3">
    <name type="scientific">Limosa lapponica baueri</name>
    <dbReference type="NCBI Taxonomy" id="1758121"/>
    <lineage>
        <taxon>Eukaryota</taxon>
        <taxon>Metazoa</taxon>
        <taxon>Chordata</taxon>
        <taxon>Craniata</taxon>
        <taxon>Vertebrata</taxon>
        <taxon>Euteleostomi</taxon>
        <taxon>Archelosauria</taxon>
        <taxon>Archosauria</taxon>
        <taxon>Dinosauria</taxon>
        <taxon>Saurischia</taxon>
        <taxon>Theropoda</taxon>
        <taxon>Coelurosauria</taxon>
        <taxon>Aves</taxon>
        <taxon>Neognathae</taxon>
        <taxon>Neoaves</taxon>
        <taxon>Charadriiformes</taxon>
        <taxon>Scolopacidae</taxon>
        <taxon>Limosa</taxon>
    </lineage>
</organism>
<name>A0A2I0UR01_LIMLA</name>
<dbReference type="PROSITE" id="PS50878">
    <property type="entry name" value="RT_POL"/>
    <property type="match status" value="1"/>
</dbReference>
<dbReference type="Pfam" id="PF00078">
    <property type="entry name" value="RVT_1"/>
    <property type="match status" value="1"/>
</dbReference>
<feature type="domain" description="Reverse transcriptase" evidence="1">
    <location>
        <begin position="1"/>
        <end position="140"/>
    </location>
</feature>
<sequence length="140" mass="15971">MDEKIIKSGQHEFTKGKFCLTNLRNFYNEVTGLPEEGRAVIIVYLDFSKALDHVTHKLVEKLFMYGLHEQTVRWVENGLNDWAHRMVTGGTNSDGRPVTSSVPQGLILGPVLFNIFFNDLDDRAEWTLSKLADNTKLVFN</sequence>
<protein>
    <recommendedName>
        <fullName evidence="1">Reverse transcriptase domain-containing protein</fullName>
    </recommendedName>
</protein>
<dbReference type="EMBL" id="KZ505652">
    <property type="protein sequence ID" value="PKU48471.1"/>
    <property type="molecule type" value="Genomic_DNA"/>
</dbReference>
<evidence type="ECO:0000313" key="3">
    <source>
        <dbReference type="Proteomes" id="UP000233556"/>
    </source>
</evidence>
<reference evidence="3" key="1">
    <citation type="submission" date="2017-11" db="EMBL/GenBank/DDBJ databases">
        <authorList>
            <person name="Lima N.C."/>
            <person name="Parody-Merino A.M."/>
            <person name="Battley P.F."/>
            <person name="Fidler A.E."/>
            <person name="Prosdocimi F."/>
        </authorList>
    </citation>
    <scope>NUCLEOTIDE SEQUENCE [LARGE SCALE GENOMIC DNA]</scope>
</reference>
<keyword evidence="3" id="KW-1185">Reference proteome</keyword>
<reference evidence="3" key="2">
    <citation type="submission" date="2017-12" db="EMBL/GenBank/DDBJ databases">
        <title>Genome sequence of the Bar-tailed Godwit (Limosa lapponica baueri).</title>
        <authorList>
            <person name="Lima N.C.B."/>
            <person name="Parody-Merino A.M."/>
            <person name="Battley P.F."/>
            <person name="Fidler A.E."/>
            <person name="Prosdocimi F."/>
        </authorList>
    </citation>
    <scope>NUCLEOTIDE SEQUENCE [LARGE SCALE GENOMIC DNA]</scope>
</reference>
<evidence type="ECO:0000259" key="1">
    <source>
        <dbReference type="PROSITE" id="PS50878"/>
    </source>
</evidence>
<gene>
    <name evidence="2" type="ORF">llap_1212</name>
</gene>
<dbReference type="PANTHER" id="PTHR33332">
    <property type="entry name" value="REVERSE TRANSCRIPTASE DOMAIN-CONTAINING PROTEIN"/>
    <property type="match status" value="1"/>
</dbReference>
<dbReference type="AlphaFoldDB" id="A0A2I0UR01"/>
<evidence type="ECO:0000313" key="2">
    <source>
        <dbReference type="EMBL" id="PKU48471.1"/>
    </source>
</evidence>
<dbReference type="Proteomes" id="UP000233556">
    <property type="component" value="Unassembled WGS sequence"/>
</dbReference>
<accession>A0A2I0UR01</accession>
<proteinExistence type="predicted"/>
<dbReference type="InterPro" id="IPR000477">
    <property type="entry name" value="RT_dom"/>
</dbReference>